<feature type="domain" description="FAD-binding" evidence="3">
    <location>
        <begin position="74"/>
        <end position="243"/>
    </location>
</feature>
<dbReference type="PANTHER" id="PTHR13789">
    <property type="entry name" value="MONOOXYGENASE"/>
    <property type="match status" value="1"/>
</dbReference>
<evidence type="ECO:0000313" key="5">
    <source>
        <dbReference type="Proteomes" id="UP001221328"/>
    </source>
</evidence>
<dbReference type="Proteomes" id="UP001221328">
    <property type="component" value="Unassembled WGS sequence"/>
</dbReference>
<dbReference type="SUPFAM" id="SSF51905">
    <property type="entry name" value="FAD/NAD(P)-binding domain"/>
    <property type="match status" value="1"/>
</dbReference>
<evidence type="ECO:0000256" key="1">
    <source>
        <dbReference type="ARBA" id="ARBA00023002"/>
    </source>
</evidence>
<dbReference type="Gene3D" id="3.50.50.60">
    <property type="entry name" value="FAD/NAD(P)-binding domain"/>
    <property type="match status" value="1"/>
</dbReference>
<sequence>MPSSSSDGGLRAPGGRWLSRTSAEAAAQRFGGPLVLLHRATLVNSLAARLPPGTVRTAAAATLADPGDADRPARVRTPDGELVADLVVAADGIHSAVRARLFPEHPGPVFSGFTTWRVVVPVPGVAFASHETWGRGCLWGTHPLKDGRVYAYAAAVAPAGERAPDERAELLRRFGDWHDPIPAVIAATRPEDVLRHDVHHLATPLPAFHRGRVALLGDAAHPMPPTLGQGGNQAIEDAVVLAHHTDALAAYTAARLPRTTAITRQAVRAARFSMATGRARTAARDTAIAALSRAVPGLLLRGFASIADWRPPRPPYASGRTTAGNR</sequence>
<reference evidence="4 5" key="1">
    <citation type="journal article" date="2015" name="Int. J. Syst. Evol. Microbiol.">
        <title>Streptomyces gilvifuscus sp. nov., an actinomycete that produces antibacterial compounds isolated from soil.</title>
        <authorList>
            <person name="Nguyen T.M."/>
            <person name="Kim J."/>
        </authorList>
    </citation>
    <scope>NUCLEOTIDE SEQUENCE [LARGE SCALE GENOMIC DNA]</scope>
    <source>
        <strain evidence="4 5">T113</strain>
    </source>
</reference>
<dbReference type="Pfam" id="PF01494">
    <property type="entry name" value="FAD_binding_3"/>
    <property type="match status" value="1"/>
</dbReference>
<organism evidence="4 5">
    <name type="scientific">Streptomyces gilvifuscus</name>
    <dbReference type="NCBI Taxonomy" id="1550617"/>
    <lineage>
        <taxon>Bacteria</taxon>
        <taxon>Bacillati</taxon>
        <taxon>Actinomycetota</taxon>
        <taxon>Actinomycetes</taxon>
        <taxon>Kitasatosporales</taxon>
        <taxon>Streptomycetaceae</taxon>
        <taxon>Streptomyces</taxon>
    </lineage>
</organism>
<evidence type="ECO:0000259" key="3">
    <source>
        <dbReference type="Pfam" id="PF01494"/>
    </source>
</evidence>
<name>A0ABT5G780_9ACTN</name>
<keyword evidence="1" id="KW-0560">Oxidoreductase</keyword>
<proteinExistence type="predicted"/>
<dbReference type="PANTHER" id="PTHR13789:SF309">
    <property type="entry name" value="PUTATIVE (AFU_ORTHOLOGUE AFUA_6G14510)-RELATED"/>
    <property type="match status" value="1"/>
</dbReference>
<comment type="caution">
    <text evidence="4">The sequence shown here is derived from an EMBL/GenBank/DDBJ whole genome shotgun (WGS) entry which is preliminary data.</text>
</comment>
<accession>A0ABT5G780</accession>
<dbReference type="PRINTS" id="PR00420">
    <property type="entry name" value="RNGMNOXGNASE"/>
</dbReference>
<keyword evidence="5" id="KW-1185">Reference proteome</keyword>
<evidence type="ECO:0000313" key="4">
    <source>
        <dbReference type="EMBL" id="MDC2960698.1"/>
    </source>
</evidence>
<gene>
    <name evidence="4" type="ORF">PO587_40370</name>
</gene>
<keyword evidence="2 4" id="KW-0503">Monooxygenase</keyword>
<dbReference type="InterPro" id="IPR050493">
    <property type="entry name" value="FAD-dep_Monooxygenase_BioMet"/>
</dbReference>
<dbReference type="InterPro" id="IPR036188">
    <property type="entry name" value="FAD/NAD-bd_sf"/>
</dbReference>
<dbReference type="GO" id="GO:0004497">
    <property type="term" value="F:monooxygenase activity"/>
    <property type="evidence" value="ECO:0007669"/>
    <property type="project" value="UniProtKB-KW"/>
</dbReference>
<dbReference type="InterPro" id="IPR002938">
    <property type="entry name" value="FAD-bd"/>
</dbReference>
<protein>
    <submittedName>
        <fullName evidence="4">FAD-dependent monooxygenase</fullName>
    </submittedName>
</protein>
<dbReference type="EMBL" id="JAQOSK010000025">
    <property type="protein sequence ID" value="MDC2960698.1"/>
    <property type="molecule type" value="Genomic_DNA"/>
</dbReference>
<evidence type="ECO:0000256" key="2">
    <source>
        <dbReference type="ARBA" id="ARBA00023033"/>
    </source>
</evidence>